<dbReference type="Gene3D" id="3.20.20.80">
    <property type="entry name" value="Glycosidases"/>
    <property type="match status" value="1"/>
</dbReference>
<keyword evidence="2 7" id="KW-0378">Hydrolase</keyword>
<keyword evidence="8" id="KW-0732">Signal</keyword>
<keyword evidence="4" id="KW-0119">Carbohydrate metabolism</keyword>
<dbReference type="SUPFAM" id="SSF51445">
    <property type="entry name" value="(Trans)glycosidases"/>
    <property type="match status" value="1"/>
</dbReference>
<dbReference type="Proteomes" id="UP001168528">
    <property type="component" value="Unassembled WGS sequence"/>
</dbReference>
<dbReference type="EMBL" id="JAUKPO010000001">
    <property type="protein sequence ID" value="MDO1445442.1"/>
    <property type="molecule type" value="Genomic_DNA"/>
</dbReference>
<keyword evidence="6" id="KW-0624">Polysaccharide degradation</keyword>
<dbReference type="InterPro" id="IPR001547">
    <property type="entry name" value="Glyco_hydro_5"/>
</dbReference>
<evidence type="ECO:0000313" key="11">
    <source>
        <dbReference type="Proteomes" id="UP001168528"/>
    </source>
</evidence>
<organism evidence="10 11">
    <name type="scientific">Rhodocytophaga aerolata</name>
    <dbReference type="NCBI Taxonomy" id="455078"/>
    <lineage>
        <taxon>Bacteria</taxon>
        <taxon>Pseudomonadati</taxon>
        <taxon>Bacteroidota</taxon>
        <taxon>Cytophagia</taxon>
        <taxon>Cytophagales</taxon>
        <taxon>Rhodocytophagaceae</taxon>
        <taxon>Rhodocytophaga</taxon>
    </lineage>
</organism>
<evidence type="ECO:0000256" key="8">
    <source>
        <dbReference type="SAM" id="SignalP"/>
    </source>
</evidence>
<comment type="caution">
    <text evidence="10">The sequence shown here is derived from an EMBL/GenBank/DDBJ whole genome shotgun (WGS) entry which is preliminary data.</text>
</comment>
<dbReference type="Pfam" id="PF00150">
    <property type="entry name" value="Cellulase"/>
    <property type="match status" value="1"/>
</dbReference>
<dbReference type="GO" id="GO:0016787">
    <property type="term" value="F:hydrolase activity"/>
    <property type="evidence" value="ECO:0007669"/>
    <property type="project" value="UniProtKB-KW"/>
</dbReference>
<evidence type="ECO:0000256" key="5">
    <source>
        <dbReference type="ARBA" id="ARBA00023295"/>
    </source>
</evidence>
<dbReference type="PANTHER" id="PTHR31297">
    <property type="entry name" value="GLUCAN ENDO-1,6-BETA-GLUCOSIDASE B"/>
    <property type="match status" value="1"/>
</dbReference>
<evidence type="ECO:0000256" key="6">
    <source>
        <dbReference type="ARBA" id="ARBA00023326"/>
    </source>
</evidence>
<keyword evidence="5 7" id="KW-0326">Glycosidase</keyword>
<evidence type="ECO:0000313" key="10">
    <source>
        <dbReference type="EMBL" id="MDO1445442.1"/>
    </source>
</evidence>
<keyword evidence="11" id="KW-1185">Reference proteome</keyword>
<sequence length="374" mass="43125">MVAKLLFSILFFTGLFFVQGNPAAMAQTQSSKPAAIDFPIKRGINISHWLSQSTKRGTERKEYFTKKDVAYLAGLGFDHLRIPVDEEQLWTADGKKDQEAFGLLHQALEWCQQNKLKAIVDLHILRSHHFNEKEKPLWTQPAAQERFFQCWRDLSAELKKYPATSLAYELMNEPVADDPEDWNKLVEKAVAVVRAQEPERKIVIGSNRWQSADTFDQLRVPSNDPNIILSFHMYEPFLLTHHQASWTDIKAYKGPVNYPGQIVKKEDIKNLPEPVAKAVSSKKLYYTKEDIEAHFQKPLAVAKKYNLPLYCGEWGCLATVPEKARLQWYTDMKSVLEKHNIAWATWDYKGSFGIVDQKQTEQKEMIRILVGTQK</sequence>
<dbReference type="InterPro" id="IPR018087">
    <property type="entry name" value="Glyco_hydro_5_CS"/>
</dbReference>
<feature type="chain" id="PRO_5046273046" evidence="8">
    <location>
        <begin position="24"/>
        <end position="374"/>
    </location>
</feature>
<dbReference type="InterPro" id="IPR017853">
    <property type="entry name" value="GH"/>
</dbReference>
<dbReference type="PANTHER" id="PTHR31297:SF41">
    <property type="entry name" value="ENDOGLUCANASE, PUTATIVE (AFU_ORTHOLOGUE AFUA_5G01830)-RELATED"/>
    <property type="match status" value="1"/>
</dbReference>
<evidence type="ECO:0000256" key="2">
    <source>
        <dbReference type="ARBA" id="ARBA00022801"/>
    </source>
</evidence>
<gene>
    <name evidence="10" type="ORF">Q0590_04225</name>
</gene>
<evidence type="ECO:0000256" key="4">
    <source>
        <dbReference type="ARBA" id="ARBA00023277"/>
    </source>
</evidence>
<proteinExistence type="inferred from homology"/>
<comment type="similarity">
    <text evidence="1 7">Belongs to the glycosyl hydrolase 5 (cellulase A) family.</text>
</comment>
<dbReference type="RefSeq" id="WP_302036229.1">
    <property type="nucleotide sequence ID" value="NZ_JAUKPO010000001.1"/>
</dbReference>
<dbReference type="PROSITE" id="PS00659">
    <property type="entry name" value="GLYCOSYL_HYDROL_F5"/>
    <property type="match status" value="1"/>
</dbReference>
<protein>
    <submittedName>
        <fullName evidence="10">Glycoside hydrolase family 5 protein</fullName>
    </submittedName>
</protein>
<feature type="domain" description="Glycoside hydrolase family 5" evidence="9">
    <location>
        <begin position="62"/>
        <end position="349"/>
    </location>
</feature>
<feature type="signal peptide" evidence="8">
    <location>
        <begin position="1"/>
        <end position="23"/>
    </location>
</feature>
<evidence type="ECO:0000256" key="1">
    <source>
        <dbReference type="ARBA" id="ARBA00005641"/>
    </source>
</evidence>
<reference evidence="10" key="1">
    <citation type="submission" date="2023-07" db="EMBL/GenBank/DDBJ databases">
        <title>The genome sequence of Rhodocytophaga aerolata KACC 12507.</title>
        <authorList>
            <person name="Zhang X."/>
        </authorList>
    </citation>
    <scope>NUCLEOTIDE SEQUENCE</scope>
    <source>
        <strain evidence="10">KACC 12507</strain>
    </source>
</reference>
<name>A0ABT8R018_9BACT</name>
<evidence type="ECO:0000259" key="9">
    <source>
        <dbReference type="Pfam" id="PF00150"/>
    </source>
</evidence>
<evidence type="ECO:0000256" key="3">
    <source>
        <dbReference type="ARBA" id="ARBA00023001"/>
    </source>
</evidence>
<evidence type="ECO:0000256" key="7">
    <source>
        <dbReference type="RuleBase" id="RU361153"/>
    </source>
</evidence>
<dbReference type="InterPro" id="IPR050386">
    <property type="entry name" value="Glycosyl_hydrolase_5"/>
</dbReference>
<keyword evidence="3" id="KW-0136">Cellulose degradation</keyword>
<accession>A0ABT8R018</accession>